<dbReference type="Proteomes" id="UP000199529">
    <property type="component" value="Unassembled WGS sequence"/>
</dbReference>
<evidence type="ECO:0000313" key="1">
    <source>
        <dbReference type="EMBL" id="SDX63801.1"/>
    </source>
</evidence>
<sequence>MPEHEHPLEALHRGRDAVAEAVSKQARTLQPSLTELHAFGSAIVSTIAQLSQLSAVLVDQVGRFDERELERAKTSDHPADTLKVAGTHLARLSDQLDMAVTDAIRYWTAIERVDLHTRGDLRARPEPEA</sequence>
<proteinExistence type="predicted"/>
<gene>
    <name evidence="1" type="ORF">SAMN05216215_101343</name>
</gene>
<protein>
    <submittedName>
        <fullName evidence="1">Uncharacterized protein</fullName>
    </submittedName>
</protein>
<dbReference type="AlphaFoldDB" id="A0A1H3DBM9"/>
<keyword evidence="2" id="KW-1185">Reference proteome</keyword>
<accession>A0A1H3DBM9</accession>
<dbReference type="EMBL" id="FNOK01000013">
    <property type="protein sequence ID" value="SDX63801.1"/>
    <property type="molecule type" value="Genomic_DNA"/>
</dbReference>
<name>A0A1H3DBM9_9PSEU</name>
<organism evidence="1 2">
    <name type="scientific">Saccharopolyspora shandongensis</name>
    <dbReference type="NCBI Taxonomy" id="418495"/>
    <lineage>
        <taxon>Bacteria</taxon>
        <taxon>Bacillati</taxon>
        <taxon>Actinomycetota</taxon>
        <taxon>Actinomycetes</taxon>
        <taxon>Pseudonocardiales</taxon>
        <taxon>Pseudonocardiaceae</taxon>
        <taxon>Saccharopolyspora</taxon>
    </lineage>
</organism>
<dbReference type="OrthoDB" id="3687068at2"/>
<dbReference type="RefSeq" id="WP_093266148.1">
    <property type="nucleotide sequence ID" value="NZ_FNOK01000013.1"/>
</dbReference>
<reference evidence="2" key="1">
    <citation type="submission" date="2016-10" db="EMBL/GenBank/DDBJ databases">
        <authorList>
            <person name="Varghese N."/>
            <person name="Submissions S."/>
        </authorList>
    </citation>
    <scope>NUCLEOTIDE SEQUENCE [LARGE SCALE GENOMIC DNA]</scope>
    <source>
        <strain evidence="2">CGMCC 4.3530</strain>
    </source>
</reference>
<evidence type="ECO:0000313" key="2">
    <source>
        <dbReference type="Proteomes" id="UP000199529"/>
    </source>
</evidence>